<organism evidence="4 5">
    <name type="scientific">Deinococcus peraridilitoris (strain DSM 19664 / LMG 22246 / CIP 109416 / KR-200)</name>
    <dbReference type="NCBI Taxonomy" id="937777"/>
    <lineage>
        <taxon>Bacteria</taxon>
        <taxon>Thermotogati</taxon>
        <taxon>Deinococcota</taxon>
        <taxon>Deinococci</taxon>
        <taxon>Deinococcales</taxon>
        <taxon>Deinococcaceae</taxon>
        <taxon>Deinococcus</taxon>
    </lineage>
</organism>
<keyword evidence="5" id="KW-1185">Reference proteome</keyword>
<accession>L0A2T2</accession>
<dbReference type="HOGENOM" id="CLU_095332_1_1_0"/>
<evidence type="ECO:0000313" key="5">
    <source>
        <dbReference type="Proteomes" id="UP000010467"/>
    </source>
</evidence>
<dbReference type="OrthoDB" id="9812484at2"/>
<dbReference type="EMBL" id="CP003382">
    <property type="protein sequence ID" value="AFZ67754.1"/>
    <property type="molecule type" value="Genomic_DNA"/>
</dbReference>
<reference evidence="5" key="1">
    <citation type="submission" date="2012-03" db="EMBL/GenBank/DDBJ databases">
        <title>Complete sequence of chromosome of Deinococcus peraridilitoris DSM 19664.</title>
        <authorList>
            <person name="Lucas S."/>
            <person name="Copeland A."/>
            <person name="Lapidus A."/>
            <person name="Glavina del Rio T."/>
            <person name="Dalin E."/>
            <person name="Tice H."/>
            <person name="Bruce D."/>
            <person name="Goodwin L."/>
            <person name="Pitluck S."/>
            <person name="Peters L."/>
            <person name="Mikhailova N."/>
            <person name="Lu M."/>
            <person name="Kyrpides N."/>
            <person name="Mavromatis K."/>
            <person name="Ivanova N."/>
            <person name="Brettin T."/>
            <person name="Detter J.C."/>
            <person name="Han C."/>
            <person name="Larimer F."/>
            <person name="Land M."/>
            <person name="Hauser L."/>
            <person name="Markowitz V."/>
            <person name="Cheng J.-F."/>
            <person name="Hugenholtz P."/>
            <person name="Woyke T."/>
            <person name="Wu D."/>
            <person name="Pukall R."/>
            <person name="Steenblock K."/>
            <person name="Brambilla E."/>
            <person name="Klenk H.-P."/>
            <person name="Eisen J.A."/>
        </authorList>
    </citation>
    <scope>NUCLEOTIDE SEQUENCE [LARGE SCALE GENOMIC DNA]</scope>
    <source>
        <strain evidence="5">DSM 19664 / LMG 22246 / CIP 109416 / KR-200</strain>
    </source>
</reference>
<sequence length="182" mass="20229">MNRSTPEQWLSAALELVVHEGASALTVEKLTSYVGRTKGSFYHHFQNLTAFKAALLEHIEEVGYRSVTRLADEALDPHERFARLADEVASGSPAFETALRGWASYDAEVASLLERMDDERLTYLQRLLSEVTGDSERGAQLARLTYAVYLGALQLRPAVSSSELRAMLAELQHLMSSEQDSP</sequence>
<evidence type="ECO:0000256" key="2">
    <source>
        <dbReference type="PROSITE-ProRule" id="PRU00335"/>
    </source>
</evidence>
<keyword evidence="1 2" id="KW-0238">DNA-binding</keyword>
<gene>
    <name evidence="4" type="ordered locus">Deipe_2273</name>
</gene>
<dbReference type="PROSITE" id="PS50977">
    <property type="entry name" value="HTH_TETR_2"/>
    <property type="match status" value="1"/>
</dbReference>
<protein>
    <submittedName>
        <fullName evidence="4">Transcriptional regulator</fullName>
    </submittedName>
</protein>
<dbReference type="Proteomes" id="UP000010467">
    <property type="component" value="Chromosome"/>
</dbReference>
<evidence type="ECO:0000259" key="3">
    <source>
        <dbReference type="PROSITE" id="PS50977"/>
    </source>
</evidence>
<dbReference type="STRING" id="937777.Deipe_2273"/>
<dbReference type="PANTHER" id="PTHR30055:SF239">
    <property type="entry name" value="TRANSCRIPTIONAL REGULATORY PROTEIN"/>
    <property type="match status" value="1"/>
</dbReference>
<dbReference type="SUPFAM" id="SSF46689">
    <property type="entry name" value="Homeodomain-like"/>
    <property type="match status" value="1"/>
</dbReference>
<dbReference type="PATRIC" id="fig|937777.3.peg.2273"/>
<dbReference type="InterPro" id="IPR001647">
    <property type="entry name" value="HTH_TetR"/>
</dbReference>
<feature type="domain" description="HTH tetR-type" evidence="3">
    <location>
        <begin position="3"/>
        <end position="63"/>
    </location>
</feature>
<feature type="DNA-binding region" description="H-T-H motif" evidence="2">
    <location>
        <begin position="26"/>
        <end position="45"/>
    </location>
</feature>
<dbReference type="KEGG" id="dpd:Deipe_2273"/>
<evidence type="ECO:0000256" key="1">
    <source>
        <dbReference type="ARBA" id="ARBA00023125"/>
    </source>
</evidence>
<dbReference type="eggNOG" id="COG1309">
    <property type="taxonomic scope" value="Bacteria"/>
</dbReference>
<dbReference type="InterPro" id="IPR009057">
    <property type="entry name" value="Homeodomain-like_sf"/>
</dbReference>
<dbReference type="AlphaFoldDB" id="L0A2T2"/>
<evidence type="ECO:0000313" key="4">
    <source>
        <dbReference type="EMBL" id="AFZ67754.1"/>
    </source>
</evidence>
<dbReference type="PANTHER" id="PTHR30055">
    <property type="entry name" value="HTH-TYPE TRANSCRIPTIONAL REGULATOR RUTR"/>
    <property type="match status" value="1"/>
</dbReference>
<dbReference type="GO" id="GO:0000976">
    <property type="term" value="F:transcription cis-regulatory region binding"/>
    <property type="evidence" value="ECO:0007669"/>
    <property type="project" value="TreeGrafter"/>
</dbReference>
<proteinExistence type="predicted"/>
<name>L0A2T2_DEIPD</name>
<dbReference type="InterPro" id="IPR050109">
    <property type="entry name" value="HTH-type_TetR-like_transc_reg"/>
</dbReference>
<dbReference type="RefSeq" id="WP_015236057.1">
    <property type="nucleotide sequence ID" value="NC_019793.1"/>
</dbReference>
<dbReference type="Pfam" id="PF00440">
    <property type="entry name" value="TetR_N"/>
    <property type="match status" value="1"/>
</dbReference>
<dbReference type="GO" id="GO:0003700">
    <property type="term" value="F:DNA-binding transcription factor activity"/>
    <property type="evidence" value="ECO:0007669"/>
    <property type="project" value="TreeGrafter"/>
</dbReference>
<dbReference type="Gene3D" id="1.10.357.10">
    <property type="entry name" value="Tetracycline Repressor, domain 2"/>
    <property type="match status" value="1"/>
</dbReference>